<proteinExistence type="predicted"/>
<dbReference type="InterPro" id="IPR010730">
    <property type="entry name" value="HET"/>
</dbReference>
<keyword evidence="3" id="KW-1185">Reference proteome</keyword>
<dbReference type="Pfam" id="PF06985">
    <property type="entry name" value="HET"/>
    <property type="match status" value="1"/>
</dbReference>
<dbReference type="Proteomes" id="UP000799770">
    <property type="component" value="Unassembled WGS sequence"/>
</dbReference>
<dbReference type="EMBL" id="ML977310">
    <property type="protein sequence ID" value="KAF2122683.1"/>
    <property type="molecule type" value="Genomic_DNA"/>
</dbReference>
<evidence type="ECO:0000259" key="1">
    <source>
        <dbReference type="Pfam" id="PF06985"/>
    </source>
</evidence>
<name>A0A6A5ZUX8_9PLEO</name>
<dbReference type="OrthoDB" id="2157530at2759"/>
<evidence type="ECO:0000313" key="2">
    <source>
        <dbReference type="EMBL" id="KAF2122683.1"/>
    </source>
</evidence>
<sequence length="300" mass="33745">MPTLSDPGHEKPSLEDDQPTTVAHAMFLAGRTKGLNLFDPTPLSHLPDGKLPLELPDEEIEEGLQRINSLHREIDESDALVQTILDDIGLSSPLAELTENDAPNDAVPKEVVQDMDVDQKGQSNEYTQHFDEDDDDLGDWPRRLLHVPSMTSFKWQPGNVYDGARSPDFAVLSYTWGRWKLEDGQEPGTRALDVKGVTWPIPRVGPELFTIEQFQRAIEGCISARKPRVVLEYLWLDVACISQNGNDPEGDLEIGRQAKIFGRAREKFEWLASNSAIQIPGTSSKIYPFFNMLRQLHANF</sequence>
<reference evidence="2" key="1">
    <citation type="journal article" date="2020" name="Stud. Mycol.">
        <title>101 Dothideomycetes genomes: a test case for predicting lifestyles and emergence of pathogens.</title>
        <authorList>
            <person name="Haridas S."/>
            <person name="Albert R."/>
            <person name="Binder M."/>
            <person name="Bloem J."/>
            <person name="Labutti K."/>
            <person name="Salamov A."/>
            <person name="Andreopoulos B."/>
            <person name="Baker S."/>
            <person name="Barry K."/>
            <person name="Bills G."/>
            <person name="Bluhm B."/>
            <person name="Cannon C."/>
            <person name="Castanera R."/>
            <person name="Culley D."/>
            <person name="Daum C."/>
            <person name="Ezra D."/>
            <person name="Gonzalez J."/>
            <person name="Henrissat B."/>
            <person name="Kuo A."/>
            <person name="Liang C."/>
            <person name="Lipzen A."/>
            <person name="Lutzoni F."/>
            <person name="Magnuson J."/>
            <person name="Mondo S."/>
            <person name="Nolan M."/>
            <person name="Ohm R."/>
            <person name="Pangilinan J."/>
            <person name="Park H.-J."/>
            <person name="Ramirez L."/>
            <person name="Alfaro M."/>
            <person name="Sun H."/>
            <person name="Tritt A."/>
            <person name="Yoshinaga Y."/>
            <person name="Zwiers L.-H."/>
            <person name="Turgeon B."/>
            <person name="Goodwin S."/>
            <person name="Spatafora J."/>
            <person name="Crous P."/>
            <person name="Grigoriev I."/>
        </authorList>
    </citation>
    <scope>NUCLEOTIDE SEQUENCE</scope>
    <source>
        <strain evidence="2">CBS 627.86</strain>
    </source>
</reference>
<evidence type="ECO:0000313" key="3">
    <source>
        <dbReference type="Proteomes" id="UP000799770"/>
    </source>
</evidence>
<accession>A0A6A5ZUX8</accession>
<protein>
    <recommendedName>
        <fullName evidence="1">Heterokaryon incompatibility domain-containing protein</fullName>
    </recommendedName>
</protein>
<gene>
    <name evidence="2" type="ORF">BDV96DRAFT_639255</name>
</gene>
<organism evidence="2 3">
    <name type="scientific">Lophiotrema nucula</name>
    <dbReference type="NCBI Taxonomy" id="690887"/>
    <lineage>
        <taxon>Eukaryota</taxon>
        <taxon>Fungi</taxon>
        <taxon>Dikarya</taxon>
        <taxon>Ascomycota</taxon>
        <taxon>Pezizomycotina</taxon>
        <taxon>Dothideomycetes</taxon>
        <taxon>Pleosporomycetidae</taxon>
        <taxon>Pleosporales</taxon>
        <taxon>Lophiotremataceae</taxon>
        <taxon>Lophiotrema</taxon>
    </lineage>
</organism>
<dbReference type="AlphaFoldDB" id="A0A6A5ZUX8"/>
<feature type="domain" description="Heterokaryon incompatibility" evidence="1">
    <location>
        <begin position="169"/>
        <end position="278"/>
    </location>
</feature>